<organism evidence="2 3">
    <name type="scientific">Solimicrobium silvestre</name>
    <dbReference type="NCBI Taxonomy" id="2099400"/>
    <lineage>
        <taxon>Bacteria</taxon>
        <taxon>Pseudomonadati</taxon>
        <taxon>Pseudomonadota</taxon>
        <taxon>Betaproteobacteria</taxon>
        <taxon>Burkholderiales</taxon>
        <taxon>Oxalobacteraceae</taxon>
        <taxon>Solimicrobium</taxon>
    </lineage>
</organism>
<evidence type="ECO:0008006" key="4">
    <source>
        <dbReference type="Google" id="ProtNLM"/>
    </source>
</evidence>
<dbReference type="RefSeq" id="WP_243405380.1">
    <property type="nucleotide sequence ID" value="NZ_PUGF01000008.1"/>
</dbReference>
<dbReference type="Proteomes" id="UP000237839">
    <property type="component" value="Unassembled WGS sequence"/>
</dbReference>
<evidence type="ECO:0000313" key="3">
    <source>
        <dbReference type="Proteomes" id="UP000237839"/>
    </source>
</evidence>
<dbReference type="EMBL" id="PUGF01000008">
    <property type="protein sequence ID" value="PRC93195.1"/>
    <property type="molecule type" value="Genomic_DNA"/>
</dbReference>
<proteinExistence type="predicted"/>
<protein>
    <recommendedName>
        <fullName evidence="4">Cytochrome C</fullName>
    </recommendedName>
</protein>
<evidence type="ECO:0000313" key="2">
    <source>
        <dbReference type="EMBL" id="PRC93195.1"/>
    </source>
</evidence>
<keyword evidence="3" id="KW-1185">Reference proteome</keyword>
<accession>A0A2S9GZN3</accession>
<sequence length="444" mass="48417">MNSIIFSSIRLRKGFNKLRLIALITLCSNLLTPLIAHAVPAYARQTGQNCVACHAGGQFPELTPYGRLFKLTGYTIGSRTIPVSVMGVASLTKSLHPDSDPTFAKDAVAIFQTGSVFLAGKVTDNIGIFAQATYNNYGGDSGYQGVWGSDNFDLRYADRLIDTNNDLIFGVTLNNNPSVSDPWNSAPAWIIYAPTQFGVTTPDAAPIVSSLGAQVAGINAYALWNNLLYAEVGGYQTANGVWSFLSKGTSDENQTKLSGTNPYIRVALTHEWGAHNVMLGMFGLNANIYPDNTNPSGPTIQYHDRGVDAQYQYLLDPHTASAQFSYIKETINNGDVTGIATNPSNTLRQLRMKGTYIYQAKYGGSLSYFSTTGTSDPTLYSNPTANPDTRGWTPEVFWTPIQNIRIGLQYYAFQRFDGASNNYDGAGRNAKDNNTAFLYVWGAY</sequence>
<gene>
    <name evidence="2" type="ORF">S2091_1933</name>
</gene>
<dbReference type="AlphaFoldDB" id="A0A2S9GZN3"/>
<comment type="caution">
    <text evidence="2">The sequence shown here is derived from an EMBL/GenBank/DDBJ whole genome shotgun (WGS) entry which is preliminary data.</text>
</comment>
<feature type="chain" id="PRO_5015537469" description="Cytochrome C" evidence="1">
    <location>
        <begin position="39"/>
        <end position="444"/>
    </location>
</feature>
<feature type="signal peptide" evidence="1">
    <location>
        <begin position="1"/>
        <end position="38"/>
    </location>
</feature>
<name>A0A2S9GZN3_9BURK</name>
<keyword evidence="1" id="KW-0732">Signal</keyword>
<evidence type="ECO:0000256" key="1">
    <source>
        <dbReference type="SAM" id="SignalP"/>
    </source>
</evidence>
<reference evidence="2 3" key="1">
    <citation type="submission" date="2018-02" db="EMBL/GenBank/DDBJ databases">
        <title>Solimicrobium silvestre gen. nov., sp. nov., isolated from alpine forest soil.</title>
        <authorList>
            <person name="Margesin R."/>
            <person name="Albuquerque L."/>
            <person name="Zhang D.-C."/>
            <person name="Froufe H.J.C."/>
            <person name="Severino R."/>
            <person name="Roxo I."/>
            <person name="Egas C."/>
            <person name="Da Costa M.S."/>
        </authorList>
    </citation>
    <scope>NUCLEOTIDE SEQUENCE [LARGE SCALE GENOMIC DNA]</scope>
    <source>
        <strain evidence="2 3">S20-91</strain>
    </source>
</reference>